<comment type="caution">
    <text evidence="1">The sequence shown here is derived from an EMBL/GenBank/DDBJ whole genome shotgun (WGS) entry which is preliminary data.</text>
</comment>
<proteinExistence type="predicted"/>
<name>A0AC61PN39_9FIRM</name>
<keyword evidence="2" id="KW-1185">Reference proteome</keyword>
<evidence type="ECO:0000313" key="1">
    <source>
        <dbReference type="EMBL" id="SMC73278.1"/>
    </source>
</evidence>
<dbReference type="Proteomes" id="UP000192328">
    <property type="component" value="Unassembled WGS sequence"/>
</dbReference>
<organism evidence="1 2">
    <name type="scientific">Aristaeella lactis</name>
    <dbReference type="NCBI Taxonomy" id="3046383"/>
    <lineage>
        <taxon>Bacteria</taxon>
        <taxon>Bacillati</taxon>
        <taxon>Bacillota</taxon>
        <taxon>Clostridia</taxon>
        <taxon>Eubacteriales</taxon>
        <taxon>Aristaeellaceae</taxon>
        <taxon>Aristaeella</taxon>
    </lineage>
</organism>
<dbReference type="EMBL" id="FWXZ01000004">
    <property type="protein sequence ID" value="SMC73278.1"/>
    <property type="molecule type" value="Genomic_DNA"/>
</dbReference>
<accession>A0AC61PN39</accession>
<reference evidence="1" key="1">
    <citation type="submission" date="2017-04" db="EMBL/GenBank/DDBJ databases">
        <authorList>
            <person name="Varghese N."/>
            <person name="Submissions S."/>
        </authorList>
    </citation>
    <scope>NUCLEOTIDE SEQUENCE</scope>
    <source>
        <strain evidence="1">WTE2008</strain>
    </source>
</reference>
<sequence length="594" mass="66019">MRRLVPAVLIWIMLWIGTALAETPGLSIEPFREEIHPGRAVVVSFTVPEDGTCSIGLTDEVDKVFLNVTENRTVTAGYNAMYWNGTCNGVPVQAGNWRMIIRMNEMTAETPVTVGKKVPCLISVSVENPVAEEGDTVLFSFYSTEEGTLVLQEGSEAEPLYWDNVAAGAGEAGFQAEMAPGLHELTLTLVGEDGMASEPVNLTLEVQAKADAEATPASELLPDYLREKAENGFTPAHTSPYRGEDKTLNYWTLPMDITDEEAVWKALTVPITVLDNGRKNAEKTQVIIRSEPLDTSDGVGMVTCISQGVHVLERGEEWSLIECYSSSFHDSAILNWNVLVQGYVPTAYLKEVIPNQEMGLVVDKLTQRLYVFREGRLFSTLSVSTGLANAKQPYNETRSGEFLLVSKVGEFSSDNMKCALALRFNDGDLLHEVPYITGSDGRYKDYSITEPKLGTKASHGCIRVQRQESPEGVNQKWLWNNYKKNTRILIWEDWQGRQIPVPEDDMVLYSLKKKSGYYHTTDQCGTVKGKKTETLTYGQLEEEAYRKLKPCPLCAAPGRQDTIQSINTKYAEGGDHDPVMTEARKNCPRKLKGK</sequence>
<gene>
    <name evidence="1" type="ORF">SAMN06297397_2248</name>
</gene>
<protein>
    <submittedName>
        <fullName evidence="1">L,D-transpeptidase catalytic domain</fullName>
    </submittedName>
</protein>
<evidence type="ECO:0000313" key="2">
    <source>
        <dbReference type="Proteomes" id="UP000192328"/>
    </source>
</evidence>